<sequence>MINGFRPCRPCSVSQCPPSALPHRPAHRQRRRTPLRQLATVALLLGTLTTGLMAGLFAAFSYAIMPGLHRGDHRTFVAAMQQINRAILNPWFMSCFMGAIVALGAATALHWSGDRRVALPFVIASLALYLLVFLVTVAVNVPLNEQLDAAELPAGGDGAGLAAVRERFESSWVFWNLVRAVACIASFGCSAWALVLHGRAGT</sequence>
<feature type="transmembrane region" description="Helical" evidence="1">
    <location>
        <begin position="173"/>
        <end position="196"/>
    </location>
</feature>
<dbReference type="Proteomes" id="UP000621266">
    <property type="component" value="Unassembled WGS sequence"/>
</dbReference>
<evidence type="ECO:0000256" key="1">
    <source>
        <dbReference type="SAM" id="Phobius"/>
    </source>
</evidence>
<dbReference type="EMBL" id="WHPN01000394">
    <property type="protein sequence ID" value="KAF4405948.1"/>
    <property type="molecule type" value="Genomic_DNA"/>
</dbReference>
<protein>
    <submittedName>
        <fullName evidence="2">DUF1772 domain-containing protein</fullName>
    </submittedName>
</protein>
<reference evidence="2 3" key="1">
    <citation type="submission" date="2019-10" db="EMBL/GenBank/DDBJ databases">
        <title>Streptomyces tenebrisbrunneis sp.nov., an endogenous actinomycete isolated from of Lycium ruthenicum.</title>
        <authorList>
            <person name="Ma L."/>
        </authorList>
    </citation>
    <scope>NUCLEOTIDE SEQUENCE [LARGE SCALE GENOMIC DNA]</scope>
    <source>
        <strain evidence="2 3">TRM 66187</strain>
    </source>
</reference>
<keyword evidence="1" id="KW-1133">Transmembrane helix</keyword>
<keyword evidence="3" id="KW-1185">Reference proteome</keyword>
<keyword evidence="1" id="KW-0812">Transmembrane</keyword>
<name>A0ABQ7FBU9_9ACTN</name>
<proteinExistence type="predicted"/>
<dbReference type="InterPro" id="IPR013901">
    <property type="entry name" value="Anthrone_oxy"/>
</dbReference>
<accession>A0ABQ7FBU9</accession>
<feature type="transmembrane region" description="Helical" evidence="1">
    <location>
        <begin position="118"/>
        <end position="139"/>
    </location>
</feature>
<dbReference type="Pfam" id="PF08592">
    <property type="entry name" value="Anthrone_oxy"/>
    <property type="match status" value="1"/>
</dbReference>
<feature type="transmembrane region" description="Helical" evidence="1">
    <location>
        <begin position="38"/>
        <end position="64"/>
    </location>
</feature>
<evidence type="ECO:0000313" key="3">
    <source>
        <dbReference type="Proteomes" id="UP000621266"/>
    </source>
</evidence>
<gene>
    <name evidence="2" type="ORF">GCU69_27510</name>
</gene>
<evidence type="ECO:0000313" key="2">
    <source>
        <dbReference type="EMBL" id="KAF4405948.1"/>
    </source>
</evidence>
<comment type="caution">
    <text evidence="2">The sequence shown here is derived from an EMBL/GenBank/DDBJ whole genome shotgun (WGS) entry which is preliminary data.</text>
</comment>
<organism evidence="2 3">
    <name type="scientific">Streptomyces lycii</name>
    <dbReference type="NCBI Taxonomy" id="2654337"/>
    <lineage>
        <taxon>Bacteria</taxon>
        <taxon>Bacillati</taxon>
        <taxon>Actinomycetota</taxon>
        <taxon>Actinomycetes</taxon>
        <taxon>Kitasatosporales</taxon>
        <taxon>Streptomycetaceae</taxon>
        <taxon>Streptomyces</taxon>
    </lineage>
</organism>
<feature type="transmembrane region" description="Helical" evidence="1">
    <location>
        <begin position="91"/>
        <end position="111"/>
    </location>
</feature>
<keyword evidence="1" id="KW-0472">Membrane</keyword>